<feature type="transmembrane region" description="Helical" evidence="7">
    <location>
        <begin position="279"/>
        <end position="301"/>
    </location>
</feature>
<dbReference type="EMBL" id="LGTC01000001">
    <property type="protein sequence ID" value="KNY29655.1"/>
    <property type="molecule type" value="Genomic_DNA"/>
</dbReference>
<dbReference type="InterPro" id="IPR050445">
    <property type="entry name" value="Bact_polysacc_biosynth/exp"/>
</dbReference>
<dbReference type="GO" id="GO:0004713">
    <property type="term" value="F:protein tyrosine kinase activity"/>
    <property type="evidence" value="ECO:0007669"/>
    <property type="project" value="TreeGrafter"/>
</dbReference>
<reference evidence="10" key="1">
    <citation type="submission" date="2015-07" db="EMBL/GenBank/DDBJ databases">
        <title>Near-Complete Genome Sequence of the Cellulolytic Bacterium Bacteroides (Pseudobacteroides) cellulosolvens ATCC 35603.</title>
        <authorList>
            <person name="Dassa B."/>
            <person name="Utturkar S.M."/>
            <person name="Klingeman D.M."/>
            <person name="Hurt R.A."/>
            <person name="Keller M."/>
            <person name="Xu J."/>
            <person name="Reddy Y.H.K."/>
            <person name="Borovok I."/>
            <person name="Grinberg I.R."/>
            <person name="Lamed R."/>
            <person name="Zhivin O."/>
            <person name="Bayer E.A."/>
            <person name="Brown S.D."/>
        </authorList>
    </citation>
    <scope>NUCLEOTIDE SEQUENCE [LARGE SCALE GENOMIC DNA]</scope>
    <source>
        <strain evidence="10">DSM 2933</strain>
    </source>
</reference>
<dbReference type="PANTHER" id="PTHR32309">
    <property type="entry name" value="TYROSINE-PROTEIN KINASE"/>
    <property type="match status" value="1"/>
</dbReference>
<keyword evidence="4 7" id="KW-0812">Transmembrane</keyword>
<name>A0A0L6JVI6_9FIRM</name>
<dbReference type="Proteomes" id="UP000036923">
    <property type="component" value="Unassembled WGS sequence"/>
</dbReference>
<proteinExistence type="inferred from homology"/>
<dbReference type="AlphaFoldDB" id="A0A0L6JVI6"/>
<evidence type="ECO:0000256" key="2">
    <source>
        <dbReference type="ARBA" id="ARBA00006683"/>
    </source>
</evidence>
<evidence type="ECO:0000256" key="1">
    <source>
        <dbReference type="ARBA" id="ARBA00004651"/>
    </source>
</evidence>
<keyword evidence="10" id="KW-1185">Reference proteome</keyword>
<keyword evidence="6 7" id="KW-0472">Membrane</keyword>
<comment type="subcellular location">
    <subcellularLocation>
        <location evidence="1">Cell membrane</location>
        <topology evidence="1">Multi-pass membrane protein</topology>
    </subcellularLocation>
</comment>
<dbReference type="InterPro" id="IPR003856">
    <property type="entry name" value="LPS_length_determ_N"/>
</dbReference>
<evidence type="ECO:0000256" key="7">
    <source>
        <dbReference type="SAM" id="Phobius"/>
    </source>
</evidence>
<evidence type="ECO:0000259" key="8">
    <source>
        <dbReference type="Pfam" id="PF02706"/>
    </source>
</evidence>
<evidence type="ECO:0000256" key="3">
    <source>
        <dbReference type="ARBA" id="ARBA00022475"/>
    </source>
</evidence>
<keyword evidence="3" id="KW-1003">Cell membrane</keyword>
<dbReference type="STRING" id="398512.Bccel_4929"/>
<feature type="transmembrane region" description="Helical" evidence="7">
    <location>
        <begin position="20"/>
        <end position="39"/>
    </location>
</feature>
<dbReference type="GO" id="GO:0005886">
    <property type="term" value="C:plasma membrane"/>
    <property type="evidence" value="ECO:0007669"/>
    <property type="project" value="UniProtKB-SubCell"/>
</dbReference>
<organism evidence="9 10">
    <name type="scientific">Pseudobacteroides cellulosolvens ATCC 35603 = DSM 2933</name>
    <dbReference type="NCBI Taxonomy" id="398512"/>
    <lineage>
        <taxon>Bacteria</taxon>
        <taxon>Bacillati</taxon>
        <taxon>Bacillota</taxon>
        <taxon>Clostridia</taxon>
        <taxon>Eubacteriales</taxon>
        <taxon>Oscillospiraceae</taxon>
        <taxon>Pseudobacteroides</taxon>
    </lineage>
</organism>
<feature type="domain" description="Polysaccharide chain length determinant N-terminal" evidence="8">
    <location>
        <begin position="2"/>
        <end position="52"/>
    </location>
</feature>
<evidence type="ECO:0000256" key="5">
    <source>
        <dbReference type="ARBA" id="ARBA00022989"/>
    </source>
</evidence>
<dbReference type="Pfam" id="PF02706">
    <property type="entry name" value="Wzz"/>
    <property type="match status" value="1"/>
</dbReference>
<protein>
    <submittedName>
        <fullName evidence="9">Lipopolysaccharide biosynthesis protein</fullName>
    </submittedName>
</protein>
<evidence type="ECO:0000313" key="9">
    <source>
        <dbReference type="EMBL" id="KNY29655.1"/>
    </source>
</evidence>
<dbReference type="eggNOG" id="COG3206">
    <property type="taxonomic scope" value="Bacteria"/>
</dbReference>
<gene>
    <name evidence="9" type="ORF">Bccel_4929</name>
</gene>
<evidence type="ECO:0000313" key="10">
    <source>
        <dbReference type="Proteomes" id="UP000036923"/>
    </source>
</evidence>
<keyword evidence="5 7" id="KW-1133">Transmembrane helix</keyword>
<accession>A0A0L6JVI6</accession>
<comment type="caution">
    <text evidence="9">The sequence shown here is derived from an EMBL/GenBank/DDBJ whole genome shotgun (WGS) entry which is preliminary data.</text>
</comment>
<sequence length="305" mass="34145">MDQINLRDIIKLIIKRKWIILGFTACCVIVSAVVSMYFVTPSYSHRTIFNISPVDLKTGLEQQETIISAGVPGSNETYNKHANRMLGAILNKMSYPRYDADSVASMIGSAEFKDRVFSGNDLGSKVSMQVSGNKDLNQITIVSLSQFPEELLKVGKAVKDFLPGYISGQAAKSVEKSAMLVKDGLKIENENLNKYKKEISEFIARDGGKVENLSSEAAVRYRDIENNYVLAAQAYDSYKIIEKEMSLIKTGSIESMLNLQLSYEDSAPVKISPKIKVNLILAFVAGFMFILFFLTVFEFWYKKQS</sequence>
<dbReference type="PANTHER" id="PTHR32309:SF13">
    <property type="entry name" value="FERRIC ENTEROBACTIN TRANSPORT PROTEIN FEPE"/>
    <property type="match status" value="1"/>
</dbReference>
<evidence type="ECO:0000256" key="4">
    <source>
        <dbReference type="ARBA" id="ARBA00022692"/>
    </source>
</evidence>
<dbReference type="RefSeq" id="WP_036935144.1">
    <property type="nucleotide sequence ID" value="NZ_JQKC01000001.1"/>
</dbReference>
<evidence type="ECO:0000256" key="6">
    <source>
        <dbReference type="ARBA" id="ARBA00023136"/>
    </source>
</evidence>
<comment type="similarity">
    <text evidence="2">Belongs to the CpsC/CapA family.</text>
</comment>